<dbReference type="OrthoDB" id="3034420at2"/>
<dbReference type="InterPro" id="IPR010982">
    <property type="entry name" value="Lambda_DNA-bd_dom_sf"/>
</dbReference>
<reference evidence="3 4" key="1">
    <citation type="submission" date="2012-10" db="EMBL/GenBank/DDBJ databases">
        <title>Genome sequencing of Tanticharoenia sakaeratensis NBRC 103193.</title>
        <authorList>
            <person name="Azuma Y."/>
            <person name="Hadano H."/>
            <person name="Hirakawa H."/>
            <person name="Matsushita K."/>
        </authorList>
    </citation>
    <scope>NUCLEOTIDE SEQUENCE [LARGE SCALE GENOMIC DNA]</scope>
    <source>
        <strain evidence="3 4">NBRC 103193</strain>
    </source>
</reference>
<dbReference type="SUPFAM" id="SSF47413">
    <property type="entry name" value="lambda repressor-like DNA-binding domains"/>
    <property type="match status" value="1"/>
</dbReference>
<accession>A0A0D6MII8</accession>
<protein>
    <submittedName>
        <fullName evidence="3">XRE family transcriptional regulator</fullName>
    </submittedName>
</protein>
<proteinExistence type="predicted"/>
<dbReference type="Proteomes" id="UP000032679">
    <property type="component" value="Unassembled WGS sequence"/>
</dbReference>
<organism evidence="3 4">
    <name type="scientific">Tanticharoenia sakaeratensis NBRC 103193</name>
    <dbReference type="NCBI Taxonomy" id="1231623"/>
    <lineage>
        <taxon>Bacteria</taxon>
        <taxon>Pseudomonadati</taxon>
        <taxon>Pseudomonadota</taxon>
        <taxon>Alphaproteobacteria</taxon>
        <taxon>Acetobacterales</taxon>
        <taxon>Acetobacteraceae</taxon>
        <taxon>Tanticharoenia</taxon>
    </lineage>
</organism>
<dbReference type="STRING" id="1231623.Tasa_009_237"/>
<evidence type="ECO:0000259" key="2">
    <source>
        <dbReference type="PROSITE" id="PS50943"/>
    </source>
</evidence>
<dbReference type="GO" id="GO:0003677">
    <property type="term" value="F:DNA binding"/>
    <property type="evidence" value="ECO:0007669"/>
    <property type="project" value="UniProtKB-KW"/>
</dbReference>
<dbReference type="PROSITE" id="PS50943">
    <property type="entry name" value="HTH_CROC1"/>
    <property type="match status" value="1"/>
</dbReference>
<feature type="domain" description="HTH cro/C1-type" evidence="2">
    <location>
        <begin position="9"/>
        <end position="63"/>
    </location>
</feature>
<keyword evidence="1" id="KW-0238">DNA-binding</keyword>
<dbReference type="SMART" id="SM00530">
    <property type="entry name" value="HTH_XRE"/>
    <property type="match status" value="1"/>
</dbReference>
<dbReference type="CDD" id="cd00093">
    <property type="entry name" value="HTH_XRE"/>
    <property type="match status" value="1"/>
</dbReference>
<keyword evidence="4" id="KW-1185">Reference proteome</keyword>
<dbReference type="PANTHER" id="PTHR46558:SF11">
    <property type="entry name" value="HTH-TYPE TRANSCRIPTIONAL REGULATOR XRE"/>
    <property type="match status" value="1"/>
</dbReference>
<dbReference type="InterPro" id="IPR001387">
    <property type="entry name" value="Cro/C1-type_HTH"/>
</dbReference>
<evidence type="ECO:0000256" key="1">
    <source>
        <dbReference type="ARBA" id="ARBA00023125"/>
    </source>
</evidence>
<evidence type="ECO:0000313" key="4">
    <source>
        <dbReference type="Proteomes" id="UP000032679"/>
    </source>
</evidence>
<gene>
    <name evidence="3" type="ORF">Tasa_009_237</name>
</gene>
<dbReference type="EMBL" id="BALE01000009">
    <property type="protein sequence ID" value="GAN53442.1"/>
    <property type="molecule type" value="Genomic_DNA"/>
</dbReference>
<evidence type="ECO:0000313" key="3">
    <source>
        <dbReference type="EMBL" id="GAN53442.1"/>
    </source>
</evidence>
<dbReference type="AlphaFoldDB" id="A0A0D6MII8"/>
<dbReference type="Pfam" id="PF01381">
    <property type="entry name" value="HTH_3"/>
    <property type="match status" value="1"/>
</dbReference>
<name>A0A0D6MII8_9PROT</name>
<dbReference type="Gene3D" id="1.10.260.40">
    <property type="entry name" value="lambda repressor-like DNA-binding domains"/>
    <property type="match status" value="1"/>
</dbReference>
<dbReference type="RefSeq" id="WP_048847461.1">
    <property type="nucleotide sequence ID" value="NZ_BALE01000009.1"/>
</dbReference>
<comment type="caution">
    <text evidence="3">The sequence shown here is derived from an EMBL/GenBank/DDBJ whole genome shotgun (WGS) entry which is preliminary data.</text>
</comment>
<dbReference type="PANTHER" id="PTHR46558">
    <property type="entry name" value="TRACRIPTIONAL REGULATORY PROTEIN-RELATED-RELATED"/>
    <property type="match status" value="1"/>
</dbReference>
<sequence length="70" mass="7610">MAETLLNTLRSERDRLGLTQAALAERCGVSRKTINTVENGVFVPSTILALKLAAALDRPVEALFRIESTP</sequence>